<dbReference type="Proteomes" id="UP000785200">
    <property type="component" value="Unassembled WGS sequence"/>
</dbReference>
<dbReference type="InterPro" id="IPR002885">
    <property type="entry name" value="PPR_rpt"/>
</dbReference>
<dbReference type="PANTHER" id="PTHR47936">
    <property type="entry name" value="PPR_LONG DOMAIN-CONTAINING PROTEIN"/>
    <property type="match status" value="1"/>
</dbReference>
<feature type="compositionally biased region" description="Low complexity" evidence="6">
    <location>
        <begin position="302"/>
        <end position="314"/>
    </location>
</feature>
<feature type="compositionally biased region" description="Low complexity" evidence="6">
    <location>
        <begin position="53"/>
        <end position="66"/>
    </location>
</feature>
<organism evidence="7 8">
    <name type="scientific">Hyphodiscus hymeniophilus</name>
    <dbReference type="NCBI Taxonomy" id="353542"/>
    <lineage>
        <taxon>Eukaryota</taxon>
        <taxon>Fungi</taxon>
        <taxon>Dikarya</taxon>
        <taxon>Ascomycota</taxon>
        <taxon>Pezizomycotina</taxon>
        <taxon>Leotiomycetes</taxon>
        <taxon>Helotiales</taxon>
        <taxon>Hyphodiscaceae</taxon>
        <taxon>Hyphodiscus</taxon>
    </lineage>
</organism>
<feature type="repeat" description="PPR" evidence="5">
    <location>
        <begin position="442"/>
        <end position="476"/>
    </location>
</feature>
<dbReference type="PROSITE" id="PS51375">
    <property type="entry name" value="PPR"/>
    <property type="match status" value="1"/>
</dbReference>
<evidence type="ECO:0000256" key="2">
    <source>
        <dbReference type="ARBA" id="ARBA00022737"/>
    </source>
</evidence>
<evidence type="ECO:0000256" key="4">
    <source>
        <dbReference type="ARBA" id="ARBA00044511"/>
    </source>
</evidence>
<name>A0A9P6VPS2_9HELO</name>
<proteinExistence type="inferred from homology"/>
<gene>
    <name evidence="7" type="ORF">D0Z07_1041</name>
</gene>
<evidence type="ECO:0000313" key="8">
    <source>
        <dbReference type="Proteomes" id="UP000785200"/>
    </source>
</evidence>
<evidence type="ECO:0000256" key="5">
    <source>
        <dbReference type="PROSITE-ProRule" id="PRU00708"/>
    </source>
</evidence>
<dbReference type="OrthoDB" id="185373at2759"/>
<dbReference type="InterPro" id="IPR011990">
    <property type="entry name" value="TPR-like_helical_dom_sf"/>
</dbReference>
<comment type="caution">
    <text evidence="7">The sequence shown here is derived from an EMBL/GenBank/DDBJ whole genome shotgun (WGS) entry which is preliminary data.</text>
</comment>
<feature type="region of interest" description="Disordered" evidence="6">
    <location>
        <begin position="297"/>
        <end position="321"/>
    </location>
</feature>
<dbReference type="Gene3D" id="1.25.40.10">
    <property type="entry name" value="Tetratricopeptide repeat domain"/>
    <property type="match status" value="2"/>
</dbReference>
<protein>
    <recommendedName>
        <fullName evidence="9">Pentatricopeptide repeat-containing protein</fullName>
    </recommendedName>
</protein>
<comment type="function">
    <text evidence="3">Regulates mitochondrial small subunit maturation by controlling 15S rRNA 5'-end processing. Localizes to the 5' precursor of the 15S rRNA in a position that is subsequently occupied by mS47 in the mature yeast mtSSU. Uses structure and sequence-specific RNA recognition, binding to a single-stranded region of the precursor and specifically recognizing bases -6 to -1. The exchange of Ccm1 for mS47 is coupled to the irreversible removal of precursor rRNA that is accompanied by conformational changes of the mitoribosomal proteins uS5m and mS26. These conformational changes signal completion of 5'-end rRNA processing through protection of the mature 5'-end of the 15S rRNA and stabilization of mS47. The removal of the 5' precursor together with the dissociation of Ccm1 may be catalyzed by the 5'-3' exoribonuclease Pet127. Involved in the specific removal of group I introns in mitochondrial encoded transcripts.</text>
</comment>
<evidence type="ECO:0008006" key="9">
    <source>
        <dbReference type="Google" id="ProtNLM"/>
    </source>
</evidence>
<feature type="region of interest" description="Disordered" evidence="6">
    <location>
        <begin position="709"/>
        <end position="729"/>
    </location>
</feature>
<feature type="region of interest" description="Disordered" evidence="6">
    <location>
        <begin position="44"/>
        <end position="125"/>
    </location>
</feature>
<evidence type="ECO:0000256" key="6">
    <source>
        <dbReference type="SAM" id="MobiDB-lite"/>
    </source>
</evidence>
<reference evidence="7" key="1">
    <citation type="submission" date="2019-07" db="EMBL/GenBank/DDBJ databases">
        <title>Hyphodiscus hymeniophilus genome sequencing and assembly.</title>
        <authorList>
            <person name="Kramer G."/>
            <person name="Nodwell J."/>
        </authorList>
    </citation>
    <scope>NUCLEOTIDE SEQUENCE</scope>
    <source>
        <strain evidence="7">ATCC 34498</strain>
    </source>
</reference>
<evidence type="ECO:0000313" key="7">
    <source>
        <dbReference type="EMBL" id="KAG0652371.1"/>
    </source>
</evidence>
<sequence>MSLGSRIVNRGKAAVVASLTSTPREPLLFLYPLLGRNTSTIALRSTRDRNGDSSTSFSRSYTSTATIPSNSADGVEVDTIQNTHPIEKERDLLSRQTSDSRRDEDEPSPKNCTPDAADPGPYGVEIAVSNPRHKLYLAEQEMFKKRNRKTLHTRKHAEEAFKKRIKKTIGIREQAENSALFKRRARKVYQEVRREEKESWEPDWRIIMGDLRKGTPWHPKWFDKAVSISVPASANGKLLRGIDDNIWDIAGRYDCSVTLGKPDEETGEYNEFILSGSGLAISKTAAEAIRIAPGSKVKNVPQSQTSVDSSTSTTKPAIDSKGALNPSLRYVKSETNGMKSAVRAEDVPKPVEWTIDSFADYVDRLTSMQMSNHKHHLLYKAGEEHVKVVTKILRGVFTDPECKSSLSRTAFKTALDYFVKTSNIADARAIFVLMDMMGTQMDPEAFNILLRGAAKKEDLHNFHFILHLMLRRGVSPNGWTWVAFLMANNDSRIKKYIVAEMEAKGLLAHPAVLRKVCQELVIQEVNASLDLGQSQDEFLKHMDSCYGKDWLTVDTGNRILQALGARSLISRCWEFLQVMASRFVNIDHVSINTILNHCKQQANAVGAIDIMRVLPTLIPYEPDSHTYHALFEIAWRKRSHNLARVVWKYACLNAATTSRMRMLVAQSLANAAGTPEPESSQSKRWRQQAGFVISNDVFEHPLSWRGPVDCSNGVDADNSNEQESRPGLRQALSRQAVTEHLERDYNIFRTWKPARPFGEELMKAWELDRTWQRERMRTVEGEQLDWKVHEAIPVLVLSRHSKGYEDLTLDWR</sequence>
<evidence type="ECO:0000256" key="1">
    <source>
        <dbReference type="ARBA" id="ARBA00006192"/>
    </source>
</evidence>
<comment type="subunit">
    <text evidence="4">Binds to mitochondrial small subunit 15S rRNA.</text>
</comment>
<dbReference type="GO" id="GO:0031930">
    <property type="term" value="P:mitochondria-nucleus signaling pathway"/>
    <property type="evidence" value="ECO:0007669"/>
    <property type="project" value="TreeGrafter"/>
</dbReference>
<dbReference type="PANTHER" id="PTHR47936:SF1">
    <property type="entry name" value="PENTATRICOPEPTIDE REPEAT-CONTAINING PROTEIN GUN1, CHLOROPLASTIC"/>
    <property type="match status" value="1"/>
</dbReference>
<dbReference type="EMBL" id="VNKQ01000003">
    <property type="protein sequence ID" value="KAG0652371.1"/>
    <property type="molecule type" value="Genomic_DNA"/>
</dbReference>
<keyword evidence="2" id="KW-0677">Repeat</keyword>
<feature type="compositionally biased region" description="Basic and acidic residues" evidence="6">
    <location>
        <begin position="85"/>
        <end position="108"/>
    </location>
</feature>
<comment type="similarity">
    <text evidence="1">Belongs to the CCM1 family.</text>
</comment>
<dbReference type="AlphaFoldDB" id="A0A9P6VPS2"/>
<accession>A0A9P6VPS2</accession>
<keyword evidence="8" id="KW-1185">Reference proteome</keyword>
<evidence type="ECO:0000256" key="3">
    <source>
        <dbReference type="ARBA" id="ARBA00044493"/>
    </source>
</evidence>